<protein>
    <submittedName>
        <fullName evidence="2">Outer membrane receptor protein involved in Fe transport</fullName>
    </submittedName>
</protein>
<evidence type="ECO:0000313" key="2">
    <source>
        <dbReference type="EMBL" id="MDR7100182.1"/>
    </source>
</evidence>
<keyword evidence="3" id="KW-1185">Reference proteome</keyword>
<dbReference type="InterPro" id="IPR021719">
    <property type="entry name" value="Prot_inh_I78"/>
</dbReference>
<dbReference type="PANTHER" id="PTHR39600">
    <property type="entry name" value="PEPTIDASE INHIBITOR I78 FAMILY PROTEIN"/>
    <property type="match status" value="1"/>
</dbReference>
<dbReference type="Gene3D" id="3.30.10.10">
    <property type="entry name" value="Trypsin Inhibitor V, subunit A"/>
    <property type="match status" value="1"/>
</dbReference>
<dbReference type="PROSITE" id="PS51257">
    <property type="entry name" value="PROKAR_LIPOPROTEIN"/>
    <property type="match status" value="1"/>
</dbReference>
<comment type="caution">
    <text evidence="2">The sequence shown here is derived from an EMBL/GenBank/DDBJ whole genome shotgun (WGS) entry which is preliminary data.</text>
</comment>
<accession>A0ABU1VRS8</accession>
<keyword evidence="1" id="KW-0732">Signal</keyword>
<sequence length="119" mass="12060">MPRRLLVLTAPMLLALGACTTTRSAADVDADTTAAAATATTTGDTAATPPMQPGCNAEAARNVVGQIATAETVEQARSAAGAEIARTLKPGQVVTMEYNASRLNIDVDAGNTISNVRCG</sequence>
<name>A0ABU1VRS8_9GAMM</name>
<dbReference type="PANTHER" id="PTHR39600:SF1">
    <property type="entry name" value="PEPTIDASE INHIBITOR I78 FAMILY PROTEIN"/>
    <property type="match status" value="1"/>
</dbReference>
<proteinExistence type="predicted"/>
<evidence type="ECO:0000256" key="1">
    <source>
        <dbReference type="SAM" id="SignalP"/>
    </source>
</evidence>
<dbReference type="Proteomes" id="UP001267878">
    <property type="component" value="Unassembled WGS sequence"/>
</dbReference>
<evidence type="ECO:0000313" key="3">
    <source>
        <dbReference type="Proteomes" id="UP001267878"/>
    </source>
</evidence>
<dbReference type="Pfam" id="PF11720">
    <property type="entry name" value="Inhibitor_I78"/>
    <property type="match status" value="1"/>
</dbReference>
<gene>
    <name evidence="2" type="ORF">J2X04_002563</name>
</gene>
<feature type="signal peptide" evidence="1">
    <location>
        <begin position="1"/>
        <end position="25"/>
    </location>
</feature>
<feature type="chain" id="PRO_5046943510" evidence="1">
    <location>
        <begin position="26"/>
        <end position="119"/>
    </location>
</feature>
<organism evidence="2 3">
    <name type="scientific">Agrilutibacter niabensis</name>
    <dbReference type="NCBI Taxonomy" id="380628"/>
    <lineage>
        <taxon>Bacteria</taxon>
        <taxon>Pseudomonadati</taxon>
        <taxon>Pseudomonadota</taxon>
        <taxon>Gammaproteobacteria</taxon>
        <taxon>Lysobacterales</taxon>
        <taxon>Lysobacteraceae</taxon>
        <taxon>Agrilutibacter</taxon>
    </lineage>
</organism>
<keyword evidence="2" id="KW-0675">Receptor</keyword>
<reference evidence="2 3" key="1">
    <citation type="submission" date="2023-07" db="EMBL/GenBank/DDBJ databases">
        <title>Sorghum-associated microbial communities from plants grown in Nebraska, USA.</title>
        <authorList>
            <person name="Schachtman D."/>
        </authorList>
    </citation>
    <scope>NUCLEOTIDE SEQUENCE [LARGE SCALE GENOMIC DNA]</scope>
    <source>
        <strain evidence="2 3">BE187</strain>
    </source>
</reference>
<dbReference type="RefSeq" id="WP_310054805.1">
    <property type="nucleotide sequence ID" value="NZ_JAVDVW010000002.1"/>
</dbReference>
<dbReference type="EMBL" id="JAVDVW010000002">
    <property type="protein sequence ID" value="MDR7100182.1"/>
    <property type="molecule type" value="Genomic_DNA"/>
</dbReference>